<accession>A0A8S2V3U5</accession>
<dbReference type="GO" id="GO:0008757">
    <property type="term" value="F:S-adenosylmethionine-dependent methyltransferase activity"/>
    <property type="evidence" value="ECO:0007669"/>
    <property type="project" value="InterPro"/>
</dbReference>
<gene>
    <name evidence="2" type="ORF">SMN809_LOCUS28280</name>
</gene>
<dbReference type="InterPro" id="IPR013216">
    <property type="entry name" value="Methyltransf_11"/>
</dbReference>
<organism evidence="2 3">
    <name type="scientific">Rotaria magnacalcarata</name>
    <dbReference type="NCBI Taxonomy" id="392030"/>
    <lineage>
        <taxon>Eukaryota</taxon>
        <taxon>Metazoa</taxon>
        <taxon>Spiralia</taxon>
        <taxon>Gnathifera</taxon>
        <taxon>Rotifera</taxon>
        <taxon>Eurotatoria</taxon>
        <taxon>Bdelloidea</taxon>
        <taxon>Philodinida</taxon>
        <taxon>Philodinidae</taxon>
        <taxon>Rotaria</taxon>
    </lineage>
</organism>
<evidence type="ECO:0000313" key="3">
    <source>
        <dbReference type="Proteomes" id="UP000676336"/>
    </source>
</evidence>
<evidence type="ECO:0000259" key="1">
    <source>
        <dbReference type="Pfam" id="PF08241"/>
    </source>
</evidence>
<dbReference type="AlphaFoldDB" id="A0A8S2V3U5"/>
<sequence>MLHVQTQEYPHPHPLLAAHIAFSQVAELPITCAELVKRFTVGKERVIDSGCVVGRTAFELPTTFSEVVGIDYSEKFINAAQHSQKYGTLEYTRKDQ</sequence>
<dbReference type="Proteomes" id="UP000676336">
    <property type="component" value="Unassembled WGS sequence"/>
</dbReference>
<name>A0A8S2V3U5_9BILA</name>
<dbReference type="Gene3D" id="3.40.50.150">
    <property type="entry name" value="Vaccinia Virus protein VP39"/>
    <property type="match status" value="1"/>
</dbReference>
<dbReference type="PANTHER" id="PTHR45445">
    <property type="match status" value="1"/>
</dbReference>
<dbReference type="PANTHER" id="PTHR45445:SF2">
    <property type="entry name" value="METHYLTRANSFERASE TYPE 11 DOMAIN-CONTAINING PROTEIN"/>
    <property type="match status" value="1"/>
</dbReference>
<reference evidence="2" key="1">
    <citation type="submission" date="2021-02" db="EMBL/GenBank/DDBJ databases">
        <authorList>
            <person name="Nowell W R."/>
        </authorList>
    </citation>
    <scope>NUCLEOTIDE SEQUENCE</scope>
</reference>
<proteinExistence type="predicted"/>
<protein>
    <recommendedName>
        <fullName evidence="1">Methyltransferase type 11 domain-containing protein</fullName>
    </recommendedName>
</protein>
<dbReference type="SUPFAM" id="SSF53335">
    <property type="entry name" value="S-adenosyl-L-methionine-dependent methyltransferases"/>
    <property type="match status" value="1"/>
</dbReference>
<dbReference type="InterPro" id="IPR029063">
    <property type="entry name" value="SAM-dependent_MTases_sf"/>
</dbReference>
<dbReference type="Pfam" id="PF08241">
    <property type="entry name" value="Methyltransf_11"/>
    <property type="match status" value="1"/>
</dbReference>
<comment type="caution">
    <text evidence="2">The sequence shown here is derived from an EMBL/GenBank/DDBJ whole genome shotgun (WGS) entry which is preliminary data.</text>
</comment>
<feature type="domain" description="Methyltransferase type 11" evidence="1">
    <location>
        <begin position="48"/>
        <end position="86"/>
    </location>
</feature>
<evidence type="ECO:0000313" key="2">
    <source>
        <dbReference type="EMBL" id="CAF4351776.1"/>
    </source>
</evidence>
<dbReference type="EMBL" id="CAJOBI010046850">
    <property type="protein sequence ID" value="CAF4351776.1"/>
    <property type="molecule type" value="Genomic_DNA"/>
</dbReference>